<keyword evidence="1" id="KW-0732">Signal</keyword>
<feature type="chain" id="PRO_5043900111" evidence="1">
    <location>
        <begin position="20"/>
        <end position="83"/>
    </location>
</feature>
<evidence type="ECO:0000256" key="1">
    <source>
        <dbReference type="SAM" id="SignalP"/>
    </source>
</evidence>
<name>A0AAV8ZTL5_9CUCU</name>
<evidence type="ECO:0000313" key="2">
    <source>
        <dbReference type="EMBL" id="KAJ8969148.1"/>
    </source>
</evidence>
<dbReference type="AlphaFoldDB" id="A0AAV8ZTL5"/>
<sequence>MQINSNMMTLLYMFGLAAGSLVAYSLENILNPVEDHPCGITTNNPIQAKTIEVTNTTVDTTNLVHLLSSYISTGTDLNSTNDK</sequence>
<reference evidence="2" key="1">
    <citation type="journal article" date="2023" name="Insect Mol. Biol.">
        <title>Genome sequencing provides insights into the evolution of gene families encoding plant cell wall-degrading enzymes in longhorned beetles.</title>
        <authorList>
            <person name="Shin N.R."/>
            <person name="Okamura Y."/>
            <person name="Kirsch R."/>
            <person name="Pauchet Y."/>
        </authorList>
    </citation>
    <scope>NUCLEOTIDE SEQUENCE</scope>
    <source>
        <strain evidence="2">RBIC_L_NR</strain>
    </source>
</reference>
<feature type="signal peptide" evidence="1">
    <location>
        <begin position="1"/>
        <end position="19"/>
    </location>
</feature>
<protein>
    <submittedName>
        <fullName evidence="2">Uncharacterized protein</fullName>
    </submittedName>
</protein>
<organism evidence="2 3">
    <name type="scientific">Rhamnusium bicolor</name>
    <dbReference type="NCBI Taxonomy" id="1586634"/>
    <lineage>
        <taxon>Eukaryota</taxon>
        <taxon>Metazoa</taxon>
        <taxon>Ecdysozoa</taxon>
        <taxon>Arthropoda</taxon>
        <taxon>Hexapoda</taxon>
        <taxon>Insecta</taxon>
        <taxon>Pterygota</taxon>
        <taxon>Neoptera</taxon>
        <taxon>Endopterygota</taxon>
        <taxon>Coleoptera</taxon>
        <taxon>Polyphaga</taxon>
        <taxon>Cucujiformia</taxon>
        <taxon>Chrysomeloidea</taxon>
        <taxon>Cerambycidae</taxon>
        <taxon>Lepturinae</taxon>
        <taxon>Rhagiini</taxon>
        <taxon>Rhamnusium</taxon>
    </lineage>
</organism>
<keyword evidence="3" id="KW-1185">Reference proteome</keyword>
<proteinExistence type="predicted"/>
<dbReference type="EMBL" id="JANEYF010000584">
    <property type="protein sequence ID" value="KAJ8969148.1"/>
    <property type="molecule type" value="Genomic_DNA"/>
</dbReference>
<evidence type="ECO:0000313" key="3">
    <source>
        <dbReference type="Proteomes" id="UP001162156"/>
    </source>
</evidence>
<comment type="caution">
    <text evidence="2">The sequence shown here is derived from an EMBL/GenBank/DDBJ whole genome shotgun (WGS) entry which is preliminary data.</text>
</comment>
<dbReference type="Proteomes" id="UP001162156">
    <property type="component" value="Unassembled WGS sequence"/>
</dbReference>
<gene>
    <name evidence="2" type="ORF">NQ314_001889</name>
</gene>
<accession>A0AAV8ZTL5</accession>